<keyword evidence="3" id="KW-1185">Reference proteome</keyword>
<evidence type="ECO:0000256" key="1">
    <source>
        <dbReference type="SAM" id="Phobius"/>
    </source>
</evidence>
<keyword evidence="1" id="KW-0812">Transmembrane</keyword>
<reference evidence="2" key="1">
    <citation type="submission" date="2021-04" db="EMBL/GenBank/DDBJ databases">
        <title>Microbacterium tenobrionis sp. nov. and Microbacterium allomyrinae sp. nov., isolated from larvae of Tenobrio molitor and Allomyrina dichotoma, respectively.</title>
        <authorList>
            <person name="Lee S.D."/>
        </authorList>
    </citation>
    <scope>NUCLEOTIDE SEQUENCE</scope>
    <source>
        <strain evidence="2">BWT-G7</strain>
    </source>
</reference>
<organism evidence="2 3">
    <name type="scientific">Microbacterium allomyrinae</name>
    <dbReference type="NCBI Taxonomy" id="2830666"/>
    <lineage>
        <taxon>Bacteria</taxon>
        <taxon>Bacillati</taxon>
        <taxon>Actinomycetota</taxon>
        <taxon>Actinomycetes</taxon>
        <taxon>Micrococcales</taxon>
        <taxon>Microbacteriaceae</taxon>
        <taxon>Microbacterium</taxon>
    </lineage>
</organism>
<evidence type="ECO:0000313" key="3">
    <source>
        <dbReference type="Proteomes" id="UP001139354"/>
    </source>
</evidence>
<accession>A0A9X1LYR5</accession>
<dbReference type="AlphaFoldDB" id="A0A9X1LYR5"/>
<dbReference type="EMBL" id="JAGTTN010000012">
    <property type="protein sequence ID" value="MCC2034218.1"/>
    <property type="molecule type" value="Genomic_DNA"/>
</dbReference>
<evidence type="ECO:0000313" key="2">
    <source>
        <dbReference type="EMBL" id="MCC2034218.1"/>
    </source>
</evidence>
<proteinExistence type="predicted"/>
<dbReference type="RefSeq" id="WP_229386218.1">
    <property type="nucleotide sequence ID" value="NZ_JAGTTN010000012.1"/>
</dbReference>
<feature type="transmembrane region" description="Helical" evidence="1">
    <location>
        <begin position="6"/>
        <end position="26"/>
    </location>
</feature>
<protein>
    <submittedName>
        <fullName evidence="2">Uncharacterized protein</fullName>
    </submittedName>
</protein>
<feature type="non-terminal residue" evidence="2">
    <location>
        <position position="1"/>
    </location>
</feature>
<keyword evidence="1" id="KW-1133">Transmembrane helix</keyword>
<dbReference type="Proteomes" id="UP001139354">
    <property type="component" value="Unassembled WGS sequence"/>
</dbReference>
<name>A0A9X1LYR5_9MICO</name>
<sequence length="107" mass="11874">IDTLPAWFWIPASVVLWGYLIADAIARRLNRRRDMQTIVIASTVAEGRARFPKAVAYVTPRAPHAARGRTAHRVVVLKSMQGHPQLKALLAETKPAIAFRSSEVTFA</sequence>
<comment type="caution">
    <text evidence="2">The sequence shown here is derived from an EMBL/GenBank/DDBJ whole genome shotgun (WGS) entry which is preliminary data.</text>
</comment>
<gene>
    <name evidence="2" type="ORF">KEC57_18730</name>
</gene>
<keyword evidence="1" id="KW-0472">Membrane</keyword>